<dbReference type="AlphaFoldDB" id="A0A392T1V0"/>
<feature type="non-terminal residue" evidence="1">
    <location>
        <position position="36"/>
    </location>
</feature>
<name>A0A392T1V0_9FABA</name>
<organism evidence="1 2">
    <name type="scientific">Trifolium medium</name>
    <dbReference type="NCBI Taxonomy" id="97028"/>
    <lineage>
        <taxon>Eukaryota</taxon>
        <taxon>Viridiplantae</taxon>
        <taxon>Streptophyta</taxon>
        <taxon>Embryophyta</taxon>
        <taxon>Tracheophyta</taxon>
        <taxon>Spermatophyta</taxon>
        <taxon>Magnoliopsida</taxon>
        <taxon>eudicotyledons</taxon>
        <taxon>Gunneridae</taxon>
        <taxon>Pentapetalae</taxon>
        <taxon>rosids</taxon>
        <taxon>fabids</taxon>
        <taxon>Fabales</taxon>
        <taxon>Fabaceae</taxon>
        <taxon>Papilionoideae</taxon>
        <taxon>50 kb inversion clade</taxon>
        <taxon>NPAAA clade</taxon>
        <taxon>Hologalegina</taxon>
        <taxon>IRL clade</taxon>
        <taxon>Trifolieae</taxon>
        <taxon>Trifolium</taxon>
    </lineage>
</organism>
<evidence type="ECO:0000313" key="2">
    <source>
        <dbReference type="Proteomes" id="UP000265520"/>
    </source>
</evidence>
<dbReference type="Proteomes" id="UP000265520">
    <property type="component" value="Unassembled WGS sequence"/>
</dbReference>
<sequence>MDYGGKSEYANCGGVGYVGWHYGYGSTTGPGGRGKV</sequence>
<proteinExistence type="predicted"/>
<evidence type="ECO:0000313" key="1">
    <source>
        <dbReference type="EMBL" id="MCI55078.1"/>
    </source>
</evidence>
<accession>A0A392T1V0</accession>
<dbReference type="EMBL" id="LXQA010490243">
    <property type="protein sequence ID" value="MCI55078.1"/>
    <property type="molecule type" value="Genomic_DNA"/>
</dbReference>
<comment type="caution">
    <text evidence="1">The sequence shown here is derived from an EMBL/GenBank/DDBJ whole genome shotgun (WGS) entry which is preliminary data.</text>
</comment>
<reference evidence="1 2" key="1">
    <citation type="journal article" date="2018" name="Front. Plant Sci.">
        <title>Red Clover (Trifolium pratense) and Zigzag Clover (T. medium) - A Picture of Genomic Similarities and Differences.</title>
        <authorList>
            <person name="Dluhosova J."/>
            <person name="Istvanek J."/>
            <person name="Nedelnik J."/>
            <person name="Repkova J."/>
        </authorList>
    </citation>
    <scope>NUCLEOTIDE SEQUENCE [LARGE SCALE GENOMIC DNA]</scope>
    <source>
        <strain evidence="2">cv. 10/8</strain>
        <tissue evidence="1">Leaf</tissue>
    </source>
</reference>
<protein>
    <submittedName>
        <fullName evidence="1">Uncharacterized protein</fullName>
    </submittedName>
</protein>
<keyword evidence="2" id="KW-1185">Reference proteome</keyword>